<accession>A0A9P4LVN1</accession>
<dbReference type="EMBL" id="ML978726">
    <property type="protein sequence ID" value="KAF2086117.1"/>
    <property type="molecule type" value="Genomic_DNA"/>
</dbReference>
<dbReference type="GO" id="GO:0071014">
    <property type="term" value="C:post-mRNA release spliceosomal complex"/>
    <property type="evidence" value="ECO:0007669"/>
    <property type="project" value="TreeGrafter"/>
</dbReference>
<evidence type="ECO:0000313" key="2">
    <source>
        <dbReference type="EMBL" id="KAF2086117.1"/>
    </source>
</evidence>
<evidence type="ECO:0008006" key="4">
    <source>
        <dbReference type="Google" id="ProtNLM"/>
    </source>
</evidence>
<evidence type="ECO:0000313" key="3">
    <source>
        <dbReference type="Proteomes" id="UP000799776"/>
    </source>
</evidence>
<dbReference type="PANTHER" id="PTHR31551">
    <property type="entry name" value="PRE-MRNA-SPLICING FACTOR CWF18"/>
    <property type="match status" value="1"/>
</dbReference>
<gene>
    <name evidence="2" type="ORF">K490DRAFT_45138</name>
</gene>
<reference evidence="2" key="1">
    <citation type="journal article" date="2020" name="Stud. Mycol.">
        <title>101 Dothideomycetes genomes: a test case for predicting lifestyles and emergence of pathogens.</title>
        <authorList>
            <person name="Haridas S."/>
            <person name="Albert R."/>
            <person name="Binder M."/>
            <person name="Bloem J."/>
            <person name="Labutti K."/>
            <person name="Salamov A."/>
            <person name="Andreopoulos B."/>
            <person name="Baker S."/>
            <person name="Barry K."/>
            <person name="Bills G."/>
            <person name="Bluhm B."/>
            <person name="Cannon C."/>
            <person name="Castanera R."/>
            <person name="Culley D."/>
            <person name="Daum C."/>
            <person name="Ezra D."/>
            <person name="Gonzalez J."/>
            <person name="Henrissat B."/>
            <person name="Kuo A."/>
            <person name="Liang C."/>
            <person name="Lipzen A."/>
            <person name="Lutzoni F."/>
            <person name="Magnuson J."/>
            <person name="Mondo S."/>
            <person name="Nolan M."/>
            <person name="Ohm R."/>
            <person name="Pangilinan J."/>
            <person name="Park H.-J."/>
            <person name="Ramirez L."/>
            <person name="Alfaro M."/>
            <person name="Sun H."/>
            <person name="Tritt A."/>
            <person name="Yoshinaga Y."/>
            <person name="Zwiers L.-H."/>
            <person name="Turgeon B."/>
            <person name="Goodwin S."/>
            <person name="Spatafora J."/>
            <person name="Crous P."/>
            <person name="Grigoriev I."/>
        </authorList>
    </citation>
    <scope>NUCLEOTIDE SEQUENCE</scope>
    <source>
        <strain evidence="2">CBS 121410</strain>
    </source>
</reference>
<dbReference type="PANTHER" id="PTHR31551:SF1">
    <property type="entry name" value="COILED-COIL DOMAIN-CONTAINING PROTEIN 12"/>
    <property type="match status" value="1"/>
</dbReference>
<feature type="region of interest" description="Disordered" evidence="1">
    <location>
        <begin position="157"/>
        <end position="213"/>
    </location>
</feature>
<comment type="caution">
    <text evidence="2">The sequence shown here is derived from an EMBL/GenBank/DDBJ whole genome shotgun (WGS) entry which is preliminary data.</text>
</comment>
<dbReference type="OrthoDB" id="10261348at2759"/>
<feature type="compositionally biased region" description="Basic and acidic residues" evidence="1">
    <location>
        <begin position="190"/>
        <end position="206"/>
    </location>
</feature>
<dbReference type="AlphaFoldDB" id="A0A9P4LVN1"/>
<dbReference type="GO" id="GO:0005684">
    <property type="term" value="C:U2-type spliceosomal complex"/>
    <property type="evidence" value="ECO:0007669"/>
    <property type="project" value="TreeGrafter"/>
</dbReference>
<protein>
    <recommendedName>
        <fullName evidence="4">Cwf18 pre-mRNA splicing factor</fullName>
    </recommendedName>
</protein>
<dbReference type="Proteomes" id="UP000799776">
    <property type="component" value="Unassembled WGS sequence"/>
</dbReference>
<name>A0A9P4LVN1_9PEZI</name>
<feature type="region of interest" description="Disordered" evidence="1">
    <location>
        <begin position="1"/>
        <end position="58"/>
    </location>
</feature>
<organism evidence="2 3">
    <name type="scientific">Saccharata proteae CBS 121410</name>
    <dbReference type="NCBI Taxonomy" id="1314787"/>
    <lineage>
        <taxon>Eukaryota</taxon>
        <taxon>Fungi</taxon>
        <taxon>Dikarya</taxon>
        <taxon>Ascomycota</taxon>
        <taxon>Pezizomycotina</taxon>
        <taxon>Dothideomycetes</taxon>
        <taxon>Dothideomycetes incertae sedis</taxon>
        <taxon>Botryosphaeriales</taxon>
        <taxon>Saccharataceae</taxon>
        <taxon>Saccharata</taxon>
    </lineage>
</organism>
<sequence>MSSHAALDAAAQSRKEKLAKLKSLKRKQPDSTTEDAGDDSAAQQQPTEKSEVPDVTSLYLSGRNFDAATREPKLGYEANPASDAVTLEQQAKALAERTKAEAEAQEAADKPLDLFKLQPKKPNWDLKRDLERKMEVVNVRTENAIARLVRERIETAQKAAREKNGGSGKAGEDGDGEAVGMDGSAFVEAMHQREREEEADERREQELTAEEMA</sequence>
<evidence type="ECO:0000256" key="1">
    <source>
        <dbReference type="SAM" id="MobiDB-lite"/>
    </source>
</evidence>
<dbReference type="Pfam" id="PF08315">
    <property type="entry name" value="cwf18"/>
    <property type="match status" value="1"/>
</dbReference>
<proteinExistence type="predicted"/>
<keyword evidence="3" id="KW-1185">Reference proteome</keyword>
<dbReference type="InterPro" id="IPR013169">
    <property type="entry name" value="mRNA_splic_Cwf18-like"/>
</dbReference>